<dbReference type="EMBL" id="RBVV01000010">
    <property type="protein sequence ID" value="RNJ60056.1"/>
    <property type="molecule type" value="Genomic_DNA"/>
</dbReference>
<keyword evidence="4" id="KW-1185">Reference proteome</keyword>
<feature type="compositionally biased region" description="Low complexity" evidence="1">
    <location>
        <begin position="114"/>
        <end position="153"/>
    </location>
</feature>
<organism evidence="3 4">
    <name type="scientific">Verticillium nonalfalfae</name>
    <dbReference type="NCBI Taxonomy" id="1051616"/>
    <lineage>
        <taxon>Eukaryota</taxon>
        <taxon>Fungi</taxon>
        <taxon>Dikarya</taxon>
        <taxon>Ascomycota</taxon>
        <taxon>Pezizomycotina</taxon>
        <taxon>Sordariomycetes</taxon>
        <taxon>Hypocreomycetidae</taxon>
        <taxon>Glomerellales</taxon>
        <taxon>Plectosphaerellaceae</taxon>
        <taxon>Verticillium</taxon>
    </lineage>
</organism>
<sequence>MRASILPILALPRLALAQNSDRPRCVATCITNNLMSSHCDGDEQGAALDECTCAALSGSPMIACIRDCTPADQGQYAAQLPGLCRDRLLPDAEGASGGGGGGGHDDDDDDDDQTTTTTAAILTTTMTSPSATTAAGGDTATGTDAAAAETETPAAGVGNEVPVALAAGLFAALLL</sequence>
<evidence type="ECO:0008006" key="5">
    <source>
        <dbReference type="Google" id="ProtNLM"/>
    </source>
</evidence>
<evidence type="ECO:0000313" key="4">
    <source>
        <dbReference type="Proteomes" id="UP000267145"/>
    </source>
</evidence>
<feature type="chain" id="PRO_5018298212" description="Extracellular membrane protein CFEM domain-containing protein" evidence="2">
    <location>
        <begin position="18"/>
        <end position="175"/>
    </location>
</feature>
<evidence type="ECO:0000256" key="1">
    <source>
        <dbReference type="SAM" id="MobiDB-lite"/>
    </source>
</evidence>
<keyword evidence="2" id="KW-0732">Signal</keyword>
<dbReference type="Proteomes" id="UP000267145">
    <property type="component" value="Unassembled WGS sequence"/>
</dbReference>
<comment type="caution">
    <text evidence="3">The sequence shown here is derived from an EMBL/GenBank/DDBJ whole genome shotgun (WGS) entry which is preliminary data.</text>
</comment>
<name>A0A3M9YJS8_9PEZI</name>
<proteinExistence type="predicted"/>
<evidence type="ECO:0000313" key="3">
    <source>
        <dbReference type="EMBL" id="RNJ60056.1"/>
    </source>
</evidence>
<reference evidence="3 4" key="1">
    <citation type="submission" date="2018-10" db="EMBL/GenBank/DDBJ databases">
        <title>Genome sequence of Verticillium nonalfalfae VnAa140.</title>
        <authorList>
            <person name="Stajich J.E."/>
            <person name="Kasson M.T."/>
        </authorList>
    </citation>
    <scope>NUCLEOTIDE SEQUENCE [LARGE SCALE GENOMIC DNA]</scope>
    <source>
        <strain evidence="3 4">VnAa140</strain>
    </source>
</reference>
<dbReference type="AlphaFoldDB" id="A0A3M9YJS8"/>
<dbReference type="RefSeq" id="XP_028498214.1">
    <property type="nucleotide sequence ID" value="XM_028634512.1"/>
</dbReference>
<dbReference type="GeneID" id="39603940"/>
<accession>A0A3M9YJS8</accession>
<feature type="signal peptide" evidence="2">
    <location>
        <begin position="1"/>
        <end position="17"/>
    </location>
</feature>
<protein>
    <recommendedName>
        <fullName evidence="5">Extracellular membrane protein CFEM domain-containing protein</fullName>
    </recommendedName>
</protein>
<feature type="region of interest" description="Disordered" evidence="1">
    <location>
        <begin position="89"/>
        <end position="153"/>
    </location>
</feature>
<evidence type="ECO:0000256" key="2">
    <source>
        <dbReference type="SAM" id="SignalP"/>
    </source>
</evidence>
<gene>
    <name evidence="3" type="ORF">D7B24_000251</name>
</gene>